<keyword evidence="1" id="KW-0812">Transmembrane</keyword>
<evidence type="ECO:0000313" key="2">
    <source>
        <dbReference type="EMBL" id="ABQ27840.1"/>
    </source>
</evidence>
<accession>A5G7S2</accession>
<sequence length="96" mass="11233">MDKDKEKQEISVIGRLFSLEALLILMGLFSLGSGLQTGQPTQIFFGVMIVGGAVLLHFVRKKDWKKHWEEQEKLKLFYEMKERERKERARHDAGKK</sequence>
<name>A5G7S2_GEOUR</name>
<keyword evidence="1" id="KW-1133">Transmembrane helix</keyword>
<feature type="transmembrane region" description="Helical" evidence="1">
    <location>
        <begin position="12"/>
        <end position="31"/>
    </location>
</feature>
<proteinExistence type="predicted"/>
<dbReference type="EMBL" id="CP000698">
    <property type="protein sequence ID" value="ABQ27840.1"/>
    <property type="molecule type" value="Genomic_DNA"/>
</dbReference>
<organism evidence="2 3">
    <name type="scientific">Geotalea uraniireducens (strain Rf4)</name>
    <name type="common">Geobacter uraniireducens</name>
    <dbReference type="NCBI Taxonomy" id="351605"/>
    <lineage>
        <taxon>Bacteria</taxon>
        <taxon>Pseudomonadati</taxon>
        <taxon>Thermodesulfobacteriota</taxon>
        <taxon>Desulfuromonadia</taxon>
        <taxon>Geobacterales</taxon>
        <taxon>Geobacteraceae</taxon>
        <taxon>Geotalea</taxon>
    </lineage>
</organism>
<dbReference type="AlphaFoldDB" id="A5G7S2"/>
<keyword evidence="3" id="KW-1185">Reference proteome</keyword>
<dbReference type="HOGENOM" id="CLU_2450416_0_0_7"/>
<dbReference type="RefSeq" id="WP_011940493.1">
    <property type="nucleotide sequence ID" value="NC_009483.1"/>
</dbReference>
<protein>
    <submittedName>
        <fullName evidence="2">Uncharacterized protein</fullName>
    </submittedName>
</protein>
<dbReference type="Proteomes" id="UP000006695">
    <property type="component" value="Chromosome"/>
</dbReference>
<feature type="transmembrane region" description="Helical" evidence="1">
    <location>
        <begin position="43"/>
        <end position="59"/>
    </location>
</feature>
<reference evidence="2 3" key="1">
    <citation type="submission" date="2007-05" db="EMBL/GenBank/DDBJ databases">
        <title>Complete sequence of Geobacter uraniireducens Rf4.</title>
        <authorList>
            <consortium name="US DOE Joint Genome Institute"/>
            <person name="Copeland A."/>
            <person name="Lucas S."/>
            <person name="Lapidus A."/>
            <person name="Barry K."/>
            <person name="Detter J.C."/>
            <person name="Glavina del Rio T."/>
            <person name="Hammon N."/>
            <person name="Israni S."/>
            <person name="Dalin E."/>
            <person name="Tice H."/>
            <person name="Pitluck S."/>
            <person name="Chertkov O."/>
            <person name="Brettin T."/>
            <person name="Bruce D."/>
            <person name="Han C."/>
            <person name="Schmutz J."/>
            <person name="Larimer F."/>
            <person name="Land M."/>
            <person name="Hauser L."/>
            <person name="Kyrpides N."/>
            <person name="Mikhailova N."/>
            <person name="Shelobolina E."/>
            <person name="Aklujkar M."/>
            <person name="Lovley D."/>
            <person name="Richardson P."/>
        </authorList>
    </citation>
    <scope>NUCLEOTIDE SEQUENCE [LARGE SCALE GENOMIC DNA]</scope>
    <source>
        <strain evidence="2 3">Rf4</strain>
    </source>
</reference>
<dbReference type="OrthoDB" id="5397894at2"/>
<evidence type="ECO:0000313" key="3">
    <source>
        <dbReference type="Proteomes" id="UP000006695"/>
    </source>
</evidence>
<keyword evidence="1" id="KW-0472">Membrane</keyword>
<dbReference type="KEGG" id="gur:Gura_3687"/>
<gene>
    <name evidence="2" type="ordered locus">Gura_3687</name>
</gene>
<evidence type="ECO:0000256" key="1">
    <source>
        <dbReference type="SAM" id="Phobius"/>
    </source>
</evidence>
<dbReference type="STRING" id="351605.Gura_3687"/>